<evidence type="ECO:0000313" key="3">
    <source>
        <dbReference type="EMBL" id="OKH10878.1"/>
    </source>
</evidence>
<dbReference type="EMBL" id="MRCA01000028">
    <property type="protein sequence ID" value="OKH10878.1"/>
    <property type="molecule type" value="Genomic_DNA"/>
</dbReference>
<evidence type="ECO:0000313" key="4">
    <source>
        <dbReference type="Proteomes" id="UP000186391"/>
    </source>
</evidence>
<dbReference type="InterPro" id="IPR016837">
    <property type="entry name" value="Uncharacterised_Ycf55_cyanobac"/>
</dbReference>
<dbReference type="OrthoDB" id="458149at2"/>
<dbReference type="Pfam" id="PF12452">
    <property type="entry name" value="DUF3685"/>
    <property type="match status" value="1"/>
</dbReference>
<comment type="caution">
    <text evidence="1">Lacks conserved residue(s) required for the propagation of feature annotation.</text>
</comment>
<dbReference type="PANTHER" id="PTHR45566:SF1">
    <property type="entry name" value="HTH-TYPE TRANSCRIPTIONAL REGULATOR YHJB-RELATED"/>
    <property type="match status" value="1"/>
</dbReference>
<organism evidence="3 4">
    <name type="scientific">Fischerella major NIES-592</name>
    <dbReference type="NCBI Taxonomy" id="210994"/>
    <lineage>
        <taxon>Bacteria</taxon>
        <taxon>Bacillati</taxon>
        <taxon>Cyanobacteriota</taxon>
        <taxon>Cyanophyceae</taxon>
        <taxon>Nostocales</taxon>
        <taxon>Hapalosiphonaceae</taxon>
        <taxon>Fischerella</taxon>
    </lineage>
</organism>
<dbReference type="Proteomes" id="UP000186391">
    <property type="component" value="Unassembled WGS sequence"/>
</dbReference>
<dbReference type="Pfam" id="PF00072">
    <property type="entry name" value="Response_reg"/>
    <property type="match status" value="1"/>
</dbReference>
<dbReference type="PIRSF" id="PIRSF026434">
    <property type="entry name" value="RR_ycf55_prd"/>
    <property type="match status" value="1"/>
</dbReference>
<dbReference type="InterPro" id="IPR011006">
    <property type="entry name" value="CheY-like_superfamily"/>
</dbReference>
<evidence type="ECO:0000256" key="1">
    <source>
        <dbReference type="PROSITE-ProRule" id="PRU00169"/>
    </source>
</evidence>
<gene>
    <name evidence="3" type="ORF">NIES592_23670</name>
</gene>
<dbReference type="InterPro" id="IPR022552">
    <property type="entry name" value="UPF_Ycf55"/>
</dbReference>
<keyword evidence="4" id="KW-1185">Reference proteome</keyword>
<dbReference type="SMART" id="SM00448">
    <property type="entry name" value="REC"/>
    <property type="match status" value="1"/>
</dbReference>
<dbReference type="GO" id="GO:0000160">
    <property type="term" value="P:phosphorelay signal transduction system"/>
    <property type="evidence" value="ECO:0007669"/>
    <property type="project" value="InterPro"/>
</dbReference>
<dbReference type="PROSITE" id="PS50110">
    <property type="entry name" value="RESPONSE_REGULATORY"/>
    <property type="match status" value="1"/>
</dbReference>
<reference evidence="3 4" key="1">
    <citation type="submission" date="2016-11" db="EMBL/GenBank/DDBJ databases">
        <title>Draft Genome Sequences of Nine Cyanobacterial Strains from Diverse Habitats.</title>
        <authorList>
            <person name="Zhu T."/>
            <person name="Hou S."/>
            <person name="Lu X."/>
            <person name="Hess W.R."/>
        </authorList>
    </citation>
    <scope>NUCLEOTIDE SEQUENCE [LARGE SCALE GENOMIC DNA]</scope>
    <source>
        <strain evidence="3 4">NIES-592</strain>
    </source>
</reference>
<dbReference type="InterPro" id="IPR001789">
    <property type="entry name" value="Sig_transdc_resp-reg_receiver"/>
</dbReference>
<dbReference type="AlphaFoldDB" id="A0A1U7GSY6"/>
<dbReference type="InterPro" id="IPR058245">
    <property type="entry name" value="NreC/VraR/RcsB-like_REC"/>
</dbReference>
<dbReference type="RefSeq" id="WP_073557095.1">
    <property type="nucleotide sequence ID" value="NZ_MRCA01000028.1"/>
</dbReference>
<dbReference type="PANTHER" id="PTHR45566">
    <property type="entry name" value="HTH-TYPE TRANSCRIPTIONAL REGULATOR YHJB-RELATED"/>
    <property type="match status" value="1"/>
</dbReference>
<dbReference type="SUPFAM" id="SSF52172">
    <property type="entry name" value="CheY-like"/>
    <property type="match status" value="1"/>
</dbReference>
<feature type="domain" description="Response regulatory" evidence="2">
    <location>
        <begin position="7"/>
        <end position="134"/>
    </location>
</feature>
<protein>
    <submittedName>
        <fullName evidence="3">Regulator</fullName>
    </submittedName>
</protein>
<name>A0A1U7GSY6_9CYAN</name>
<evidence type="ECO:0000259" key="2">
    <source>
        <dbReference type="PROSITE" id="PS50110"/>
    </source>
</evidence>
<dbReference type="CDD" id="cd17535">
    <property type="entry name" value="REC_NarL-like"/>
    <property type="match status" value="1"/>
</dbReference>
<dbReference type="InterPro" id="IPR051015">
    <property type="entry name" value="EvgA-like"/>
</dbReference>
<sequence length="584" mass="65367">MSDRPLKLLLVDQDPIFRLGLRVALEEFSNLQVVSEVETNTAALQVLAELAQQDLKSINLVILELGNSRSLHSQQIGLQLCRQIKTQYPNLPILLLSSVQDQGLLLAAKSIGIEGYCPKGTPVTELVDIMQEIVAGRSYWYVFNDTTTQTPSPHLPTTPSPHHFFTRLLENLRLSGNTQIDTNLAAVTAKLQIPGQPILERAVLAGQRRELLAARWLINHLLATPQPRQINDQSQPQAAEQLPLPVVNIPSDRTITPKTPSLLSPRALQATIFTSCLNKLQLPLQNVTDVSLEIDILRPDKKRELLYLILQKLADTLDDLRNSQIEINQLSDIKSAILHELWKEVSTEFFGKFSRVRFGNNQIEIINVILQSSGVVQTGILNQIPLVIDLFSYLLFQTDLIIDNTNYSAGSFEANQQAEMLLENLLIQVGNSVVQPLLNYLGDIEDIKQNFYDRKLISTREIERFRNSLSWKYRIKNLVTEPKAIFESRYDLFVFAPRGIAKTSIYAPRRQELAELSGIRLWVTLGLEFGDAIAPRLQSLLSFLGSGVVFVLTKIVGRGLGLIVRGILQGIGSVSLPEGKNKKS</sequence>
<accession>A0A1U7GSY6</accession>
<dbReference type="Gene3D" id="3.40.50.2300">
    <property type="match status" value="1"/>
</dbReference>
<comment type="caution">
    <text evidence="3">The sequence shown here is derived from an EMBL/GenBank/DDBJ whole genome shotgun (WGS) entry which is preliminary data.</text>
</comment>
<proteinExistence type="predicted"/>